<dbReference type="PROSITE" id="PS00036">
    <property type="entry name" value="BZIP_BASIC"/>
    <property type="match status" value="1"/>
</dbReference>
<dbReference type="SUPFAM" id="SSF57667">
    <property type="entry name" value="beta-beta-alpha zinc fingers"/>
    <property type="match status" value="1"/>
</dbReference>
<evidence type="ECO:0000256" key="8">
    <source>
        <dbReference type="PROSITE-ProRule" id="PRU00042"/>
    </source>
</evidence>
<accession>A0A2T3AUM6</accession>
<feature type="compositionally biased region" description="Basic and acidic residues" evidence="10">
    <location>
        <begin position="202"/>
        <end position="219"/>
    </location>
</feature>
<feature type="region of interest" description="Disordered" evidence="10">
    <location>
        <begin position="181"/>
        <end position="221"/>
    </location>
</feature>
<keyword evidence="3 8" id="KW-0863">Zinc-finger</keyword>
<feature type="region of interest" description="Disordered" evidence="10">
    <location>
        <begin position="233"/>
        <end position="314"/>
    </location>
</feature>
<organism evidence="13 14">
    <name type="scientific">Amorphotheca resinae ATCC 22711</name>
    <dbReference type="NCBI Taxonomy" id="857342"/>
    <lineage>
        <taxon>Eukaryota</taxon>
        <taxon>Fungi</taxon>
        <taxon>Dikarya</taxon>
        <taxon>Ascomycota</taxon>
        <taxon>Pezizomycotina</taxon>
        <taxon>Leotiomycetes</taxon>
        <taxon>Helotiales</taxon>
        <taxon>Amorphothecaceae</taxon>
        <taxon>Amorphotheca</taxon>
    </lineage>
</organism>
<proteinExistence type="predicted"/>
<keyword evidence="14" id="KW-1185">Reference proteome</keyword>
<evidence type="ECO:0000256" key="10">
    <source>
        <dbReference type="SAM" id="MobiDB-lite"/>
    </source>
</evidence>
<feature type="domain" description="BZIP" evidence="12">
    <location>
        <begin position="310"/>
        <end position="350"/>
    </location>
</feature>
<evidence type="ECO:0000256" key="9">
    <source>
        <dbReference type="SAM" id="Coils"/>
    </source>
</evidence>
<keyword evidence="6" id="KW-0804">Transcription</keyword>
<dbReference type="PROSITE" id="PS00028">
    <property type="entry name" value="ZINC_FINGER_C2H2_1"/>
    <property type="match status" value="1"/>
</dbReference>
<reference evidence="13 14" key="1">
    <citation type="journal article" date="2018" name="New Phytol.">
        <title>Comparative genomics and transcriptomics depict ericoid mycorrhizal fungi as versatile saprotrophs and plant mutualists.</title>
        <authorList>
            <person name="Martino E."/>
            <person name="Morin E."/>
            <person name="Grelet G.A."/>
            <person name="Kuo A."/>
            <person name="Kohler A."/>
            <person name="Daghino S."/>
            <person name="Barry K.W."/>
            <person name="Cichocki N."/>
            <person name="Clum A."/>
            <person name="Dockter R.B."/>
            <person name="Hainaut M."/>
            <person name="Kuo R.C."/>
            <person name="LaButti K."/>
            <person name="Lindahl B.D."/>
            <person name="Lindquist E.A."/>
            <person name="Lipzen A."/>
            <person name="Khouja H.R."/>
            <person name="Magnuson J."/>
            <person name="Murat C."/>
            <person name="Ohm R.A."/>
            <person name="Singer S.W."/>
            <person name="Spatafora J.W."/>
            <person name="Wang M."/>
            <person name="Veneault-Fourrey C."/>
            <person name="Henrissat B."/>
            <person name="Grigoriev I.V."/>
            <person name="Martin F.M."/>
            <person name="Perotto S."/>
        </authorList>
    </citation>
    <scope>NUCLEOTIDE SEQUENCE [LARGE SCALE GENOMIC DNA]</scope>
    <source>
        <strain evidence="13 14">ATCC 22711</strain>
    </source>
</reference>
<feature type="region of interest" description="Disordered" evidence="10">
    <location>
        <begin position="124"/>
        <end position="157"/>
    </location>
</feature>
<name>A0A2T3AUM6_AMORE</name>
<evidence type="ECO:0000256" key="4">
    <source>
        <dbReference type="ARBA" id="ARBA00022833"/>
    </source>
</evidence>
<dbReference type="InterPro" id="IPR004827">
    <property type="entry name" value="bZIP"/>
</dbReference>
<dbReference type="AlphaFoldDB" id="A0A2T3AUM6"/>
<feature type="compositionally biased region" description="Low complexity" evidence="10">
    <location>
        <begin position="295"/>
        <end position="307"/>
    </location>
</feature>
<dbReference type="PROSITE" id="PS50217">
    <property type="entry name" value="BZIP"/>
    <property type="match status" value="1"/>
</dbReference>
<dbReference type="SMART" id="SM00355">
    <property type="entry name" value="ZnF_C2H2"/>
    <property type="match status" value="3"/>
</dbReference>
<dbReference type="GO" id="GO:0008270">
    <property type="term" value="F:zinc ion binding"/>
    <property type="evidence" value="ECO:0007669"/>
    <property type="project" value="UniProtKB-KW"/>
</dbReference>
<evidence type="ECO:0000256" key="5">
    <source>
        <dbReference type="ARBA" id="ARBA00023015"/>
    </source>
</evidence>
<dbReference type="STRING" id="857342.A0A2T3AUM6"/>
<dbReference type="GO" id="GO:0006357">
    <property type="term" value="P:regulation of transcription by RNA polymerase II"/>
    <property type="evidence" value="ECO:0007669"/>
    <property type="project" value="TreeGrafter"/>
</dbReference>
<dbReference type="GO" id="GO:0005634">
    <property type="term" value="C:nucleus"/>
    <property type="evidence" value="ECO:0007669"/>
    <property type="project" value="UniProtKB-SubCell"/>
</dbReference>
<keyword evidence="7" id="KW-0539">Nucleus</keyword>
<evidence type="ECO:0000256" key="1">
    <source>
        <dbReference type="ARBA" id="ARBA00004123"/>
    </source>
</evidence>
<dbReference type="InterPro" id="IPR051061">
    <property type="entry name" value="Zinc_finger_trans_reg"/>
</dbReference>
<evidence type="ECO:0000256" key="6">
    <source>
        <dbReference type="ARBA" id="ARBA00023163"/>
    </source>
</evidence>
<feature type="domain" description="C2H2-type" evidence="11">
    <location>
        <begin position="13"/>
        <end position="42"/>
    </location>
</feature>
<dbReference type="OrthoDB" id="9368434at2759"/>
<evidence type="ECO:0000259" key="11">
    <source>
        <dbReference type="PROSITE" id="PS50157"/>
    </source>
</evidence>
<dbReference type="SUPFAM" id="SSF57959">
    <property type="entry name" value="Leucine zipper domain"/>
    <property type="match status" value="1"/>
</dbReference>
<evidence type="ECO:0000256" key="2">
    <source>
        <dbReference type="ARBA" id="ARBA00022723"/>
    </source>
</evidence>
<evidence type="ECO:0008006" key="15">
    <source>
        <dbReference type="Google" id="ProtNLM"/>
    </source>
</evidence>
<protein>
    <recommendedName>
        <fullName evidence="15">C2H2-type domain-containing protein</fullName>
    </recommendedName>
</protein>
<gene>
    <name evidence="13" type="ORF">M430DRAFT_36527</name>
</gene>
<evidence type="ECO:0000259" key="12">
    <source>
        <dbReference type="PROSITE" id="PS50217"/>
    </source>
</evidence>
<dbReference type="InterPro" id="IPR013087">
    <property type="entry name" value="Znf_C2H2_type"/>
</dbReference>
<dbReference type="InterPro" id="IPR046347">
    <property type="entry name" value="bZIP_sf"/>
</dbReference>
<evidence type="ECO:0000256" key="7">
    <source>
        <dbReference type="ARBA" id="ARBA00023242"/>
    </source>
</evidence>
<keyword evidence="5" id="KW-0805">Transcription regulation</keyword>
<dbReference type="Gene3D" id="3.30.160.60">
    <property type="entry name" value="Classic Zinc Finger"/>
    <property type="match status" value="2"/>
</dbReference>
<sequence length="368" mass="41403">MSFRNDSDGTSLNRCLEPGCGKTFVRACDLNKHEKTHSRPWKCSEADCKYHVLGWPSKKEMDRHFSDKHAPAPIMHRCLYAPCPYISKRASNRDLHMEKIHNWEYKRSKVTKRGKGASLISAASNARPTVPQPPRVLKSPSPLLDRPNPTETSRVSASAVTYVPAAPPPPREVFTSHEVRIRDASISPSQKRAAAPSPPRAAEVDVPKQVHETRKEENPRLQAYMSMLERQLRNAPRGQDEPEKERAESRQDAYPTRAAKRLCTEDDRTASTATLAPLNPGPRRALTVESTTACSDGESNGRSSSSGDPRDRAAVRRVRNAMAARKSRERKQQRLEELEVELEEMRRDRDHWKGLALAQAAAAKRENL</sequence>
<dbReference type="PANTHER" id="PTHR46179:SF13">
    <property type="entry name" value="C2H2-TYPE DOMAIN-CONTAINING PROTEIN"/>
    <property type="match status" value="1"/>
</dbReference>
<keyword evidence="4" id="KW-0862">Zinc</keyword>
<evidence type="ECO:0000313" key="14">
    <source>
        <dbReference type="Proteomes" id="UP000241818"/>
    </source>
</evidence>
<dbReference type="PANTHER" id="PTHR46179">
    <property type="entry name" value="ZINC FINGER PROTEIN"/>
    <property type="match status" value="1"/>
</dbReference>
<feature type="compositionally biased region" description="Basic and acidic residues" evidence="10">
    <location>
        <begin position="238"/>
        <end position="251"/>
    </location>
</feature>
<dbReference type="GO" id="GO:0003700">
    <property type="term" value="F:DNA-binding transcription factor activity"/>
    <property type="evidence" value="ECO:0007669"/>
    <property type="project" value="InterPro"/>
</dbReference>
<dbReference type="InterPro" id="IPR036236">
    <property type="entry name" value="Znf_C2H2_sf"/>
</dbReference>
<feature type="coiled-coil region" evidence="9">
    <location>
        <begin position="321"/>
        <end position="355"/>
    </location>
</feature>
<evidence type="ECO:0000256" key="3">
    <source>
        <dbReference type="ARBA" id="ARBA00022771"/>
    </source>
</evidence>
<dbReference type="PROSITE" id="PS50157">
    <property type="entry name" value="ZINC_FINGER_C2H2_2"/>
    <property type="match status" value="1"/>
</dbReference>
<evidence type="ECO:0000313" key="13">
    <source>
        <dbReference type="EMBL" id="PSS12380.1"/>
    </source>
</evidence>
<keyword evidence="2" id="KW-0479">Metal-binding</keyword>
<dbReference type="RefSeq" id="XP_024718378.1">
    <property type="nucleotide sequence ID" value="XM_024866946.1"/>
</dbReference>
<dbReference type="Proteomes" id="UP000241818">
    <property type="component" value="Unassembled WGS sequence"/>
</dbReference>
<dbReference type="InParanoid" id="A0A2T3AUM6"/>
<keyword evidence="9" id="KW-0175">Coiled coil</keyword>
<comment type="subcellular location">
    <subcellularLocation>
        <location evidence="1">Nucleus</location>
    </subcellularLocation>
</comment>
<dbReference type="GeneID" id="36575027"/>
<dbReference type="EMBL" id="KZ679015">
    <property type="protein sequence ID" value="PSS12380.1"/>
    <property type="molecule type" value="Genomic_DNA"/>
</dbReference>